<dbReference type="PANTHER" id="PTHR43141:SF4">
    <property type="entry name" value="CYTOCHROME BD2 SUBUNIT II"/>
    <property type="match status" value="1"/>
</dbReference>
<evidence type="ECO:0000313" key="9">
    <source>
        <dbReference type="Proteomes" id="UP000182977"/>
    </source>
</evidence>
<dbReference type="RefSeq" id="WP_046771301.1">
    <property type="nucleotide sequence ID" value="NZ_LBMC01000041.1"/>
</dbReference>
<evidence type="ECO:0000256" key="7">
    <source>
        <dbReference type="SAM" id="Phobius"/>
    </source>
</evidence>
<dbReference type="GO" id="GO:0016682">
    <property type="term" value="F:oxidoreductase activity, acting on diphenols and related substances as donors, oxygen as acceptor"/>
    <property type="evidence" value="ECO:0007669"/>
    <property type="project" value="TreeGrafter"/>
</dbReference>
<dbReference type="Pfam" id="PF02322">
    <property type="entry name" value="Cyt_bd_oxida_II"/>
    <property type="match status" value="1"/>
</dbReference>
<proteinExistence type="inferred from homology"/>
<dbReference type="Proteomes" id="UP000182977">
    <property type="component" value="Chromosome I"/>
</dbReference>
<evidence type="ECO:0000313" key="8">
    <source>
        <dbReference type="EMBL" id="SDU56234.1"/>
    </source>
</evidence>
<reference evidence="9" key="1">
    <citation type="submission" date="2016-10" db="EMBL/GenBank/DDBJ databases">
        <authorList>
            <person name="Varghese N."/>
            <person name="Submissions S."/>
        </authorList>
    </citation>
    <scope>NUCLEOTIDE SEQUENCE [LARGE SCALE GENOMIC DNA]</scope>
    <source>
        <strain evidence="9">DSM 45079</strain>
    </source>
</reference>
<evidence type="ECO:0000256" key="4">
    <source>
        <dbReference type="ARBA" id="ARBA00022692"/>
    </source>
</evidence>
<keyword evidence="4 7" id="KW-0812">Transmembrane</keyword>
<dbReference type="PANTHER" id="PTHR43141">
    <property type="entry name" value="CYTOCHROME BD2 SUBUNIT II"/>
    <property type="match status" value="1"/>
</dbReference>
<comment type="similarity">
    <text evidence="2">Belongs to the cytochrome ubiquinol oxidase subunit 2 family.</text>
</comment>
<dbReference type="AlphaFoldDB" id="A0A1H2JI97"/>
<sequence length="317" mass="33129">MDVLWLGLLGLLLAGWSVLDGANLGLGASLRRIGRSGPERRLLLTAMGPFLLGGEVWLVAAAGILIGAFPGLEKDLLSAYYPLVVGLVVAWVLRDIGVWFRSRRRSKGWQTGWETVVVAASTVMPFAWGLLLGNVVQGVPTDGRPGVETLFGPYSLLWGAVVVAVFTLHGAVFAALKLPRGRRTRAAGTVRKAAAAALALLAATGAATPAFSVELARPLPAAVLGVVAVAAVVLATRLFDRERDGWAYACTAVAAAAPVLAAGLATTPRLMDGLAASGTLDLLGAVVVPLLPVLLAVQAWMWWTFRHRVGVGSAVFF</sequence>
<evidence type="ECO:0000256" key="2">
    <source>
        <dbReference type="ARBA" id="ARBA00007543"/>
    </source>
</evidence>
<feature type="transmembrane region" description="Helical" evidence="7">
    <location>
        <begin position="156"/>
        <end position="178"/>
    </location>
</feature>
<keyword evidence="6 7" id="KW-0472">Membrane</keyword>
<organism evidence="8 9">
    <name type="scientific">Jiangella alkaliphila</name>
    <dbReference type="NCBI Taxonomy" id="419479"/>
    <lineage>
        <taxon>Bacteria</taxon>
        <taxon>Bacillati</taxon>
        <taxon>Actinomycetota</taxon>
        <taxon>Actinomycetes</taxon>
        <taxon>Jiangellales</taxon>
        <taxon>Jiangellaceae</taxon>
        <taxon>Jiangella</taxon>
    </lineage>
</organism>
<dbReference type="GO" id="GO:0009055">
    <property type="term" value="F:electron transfer activity"/>
    <property type="evidence" value="ECO:0007669"/>
    <property type="project" value="TreeGrafter"/>
</dbReference>
<keyword evidence="3" id="KW-1003">Cell membrane</keyword>
<keyword evidence="5 7" id="KW-1133">Transmembrane helix</keyword>
<evidence type="ECO:0000256" key="5">
    <source>
        <dbReference type="ARBA" id="ARBA00022989"/>
    </source>
</evidence>
<evidence type="ECO:0000256" key="6">
    <source>
        <dbReference type="ARBA" id="ARBA00023136"/>
    </source>
</evidence>
<feature type="transmembrane region" description="Helical" evidence="7">
    <location>
        <begin position="6"/>
        <end position="30"/>
    </location>
</feature>
<dbReference type="STRING" id="419479.SAMN04488563_2741"/>
<feature type="transmembrane region" description="Helical" evidence="7">
    <location>
        <begin position="219"/>
        <end position="239"/>
    </location>
</feature>
<dbReference type="OrthoDB" id="9776710at2"/>
<dbReference type="InterPro" id="IPR003317">
    <property type="entry name" value="Cyt-d_oxidase_su2"/>
</dbReference>
<evidence type="ECO:0000256" key="3">
    <source>
        <dbReference type="ARBA" id="ARBA00022475"/>
    </source>
</evidence>
<name>A0A1H2JI97_9ACTN</name>
<feature type="transmembrane region" description="Helical" evidence="7">
    <location>
        <begin position="79"/>
        <end position="100"/>
    </location>
</feature>
<protein>
    <submittedName>
        <fullName evidence="8">Cytochrome d oxidase, subunit II (CydB)</fullName>
    </submittedName>
</protein>
<keyword evidence="9" id="KW-1185">Reference proteome</keyword>
<feature type="transmembrane region" description="Helical" evidence="7">
    <location>
        <begin position="190"/>
        <end position="213"/>
    </location>
</feature>
<feature type="transmembrane region" description="Helical" evidence="7">
    <location>
        <begin position="42"/>
        <end position="67"/>
    </location>
</feature>
<dbReference type="EMBL" id="LT629791">
    <property type="protein sequence ID" value="SDU56234.1"/>
    <property type="molecule type" value="Genomic_DNA"/>
</dbReference>
<comment type="subcellular location">
    <subcellularLocation>
        <location evidence="1">Cell membrane</location>
        <topology evidence="1">Multi-pass membrane protein</topology>
    </subcellularLocation>
</comment>
<dbReference type="GO" id="GO:0070069">
    <property type="term" value="C:cytochrome complex"/>
    <property type="evidence" value="ECO:0007669"/>
    <property type="project" value="TreeGrafter"/>
</dbReference>
<gene>
    <name evidence="8" type="ORF">SAMN04488563_2741</name>
</gene>
<evidence type="ECO:0000256" key="1">
    <source>
        <dbReference type="ARBA" id="ARBA00004651"/>
    </source>
</evidence>
<accession>A0A1H2JI97</accession>
<dbReference type="GO" id="GO:0019646">
    <property type="term" value="P:aerobic electron transport chain"/>
    <property type="evidence" value="ECO:0007669"/>
    <property type="project" value="TreeGrafter"/>
</dbReference>
<feature type="transmembrane region" description="Helical" evidence="7">
    <location>
        <begin position="282"/>
        <end position="303"/>
    </location>
</feature>
<dbReference type="GO" id="GO:0005886">
    <property type="term" value="C:plasma membrane"/>
    <property type="evidence" value="ECO:0007669"/>
    <property type="project" value="UniProtKB-SubCell"/>
</dbReference>
<feature type="transmembrane region" description="Helical" evidence="7">
    <location>
        <begin position="112"/>
        <end position="136"/>
    </location>
</feature>
<feature type="transmembrane region" description="Helical" evidence="7">
    <location>
        <begin position="246"/>
        <end position="270"/>
    </location>
</feature>